<reference evidence="2 3" key="1">
    <citation type="submission" date="2017-10" db="EMBL/GenBank/DDBJ databases">
        <title>The new phylogeny of genus Mycobacterium.</title>
        <authorList>
            <person name="Tortoli E."/>
            <person name="Trovato A."/>
            <person name="Cirillo D.M."/>
        </authorList>
    </citation>
    <scope>NUCLEOTIDE SEQUENCE [LARGE SCALE GENOMIC DNA]</scope>
    <source>
        <strain evidence="2 3">CCUG37673</strain>
    </source>
</reference>
<protein>
    <submittedName>
        <fullName evidence="2">Uncharacterized protein</fullName>
    </submittedName>
</protein>
<dbReference type="AlphaFoldDB" id="A0A2A7NGY0"/>
<name>A0A2A7NGY0_MYCAG</name>
<feature type="region of interest" description="Disordered" evidence="1">
    <location>
        <begin position="77"/>
        <end position="96"/>
    </location>
</feature>
<gene>
    <name evidence="2" type="ORF">CQY20_00010</name>
</gene>
<dbReference type="EMBL" id="PDCP01000001">
    <property type="protein sequence ID" value="PEG43204.1"/>
    <property type="molecule type" value="Genomic_DNA"/>
</dbReference>
<dbReference type="Proteomes" id="UP000220914">
    <property type="component" value="Unassembled WGS sequence"/>
</dbReference>
<evidence type="ECO:0000313" key="2">
    <source>
        <dbReference type="EMBL" id="PEG43204.1"/>
    </source>
</evidence>
<comment type="caution">
    <text evidence="2">The sequence shown here is derived from an EMBL/GenBank/DDBJ whole genome shotgun (WGS) entry which is preliminary data.</text>
</comment>
<sequence length="96" mass="10255">MDDINATTWPTEWNGELIDLLSVLSRLVELEPAQADLLNAILAKPVASYTDLASAGVTWPGPHANDVQRIPNYAEADQGDQSEGLDGQLGFTFGGT</sequence>
<accession>A0A2A7NGY0</accession>
<evidence type="ECO:0000313" key="3">
    <source>
        <dbReference type="Proteomes" id="UP000220914"/>
    </source>
</evidence>
<evidence type="ECO:0000256" key="1">
    <source>
        <dbReference type="SAM" id="MobiDB-lite"/>
    </source>
</evidence>
<proteinExistence type="predicted"/>
<organism evidence="2 3">
    <name type="scientific">Mycolicibacterium agri</name>
    <name type="common">Mycobacterium agri</name>
    <dbReference type="NCBI Taxonomy" id="36811"/>
    <lineage>
        <taxon>Bacteria</taxon>
        <taxon>Bacillati</taxon>
        <taxon>Actinomycetota</taxon>
        <taxon>Actinomycetes</taxon>
        <taxon>Mycobacteriales</taxon>
        <taxon>Mycobacteriaceae</taxon>
        <taxon>Mycolicibacterium</taxon>
    </lineage>
</organism>
<dbReference type="OrthoDB" id="9776021at2"/>
<keyword evidence="3" id="KW-1185">Reference proteome</keyword>